<dbReference type="InterPro" id="IPR012863">
    <property type="entry name" value="DUF1636"/>
</dbReference>
<dbReference type="CDD" id="cd02980">
    <property type="entry name" value="TRX_Fd_family"/>
    <property type="match status" value="1"/>
</dbReference>
<organism evidence="1 2">
    <name type="scientific">Ruegeria meonggei</name>
    <dbReference type="NCBI Taxonomy" id="1446476"/>
    <lineage>
        <taxon>Bacteria</taxon>
        <taxon>Pseudomonadati</taxon>
        <taxon>Pseudomonadota</taxon>
        <taxon>Alphaproteobacteria</taxon>
        <taxon>Rhodobacterales</taxon>
        <taxon>Roseobacteraceae</taxon>
        <taxon>Ruegeria</taxon>
    </lineage>
</organism>
<keyword evidence="2" id="KW-1185">Reference proteome</keyword>
<evidence type="ECO:0000313" key="1">
    <source>
        <dbReference type="EMBL" id="SLN67330.1"/>
    </source>
</evidence>
<sequence length="118" mass="12627">MPDTSDHFLLICSTCTGALTNDDLRGALTGKLPGRFAIRTVACMAGCDRPTTVGFQAVGKAQYLFGDIQTTQDMDALAEFALQYSNSADGWTNATDRPRGLMTKTLSRMPCLGSEVPS</sequence>
<evidence type="ECO:0008006" key="3">
    <source>
        <dbReference type="Google" id="ProtNLM"/>
    </source>
</evidence>
<protein>
    <recommendedName>
        <fullName evidence="3">Metal-binding protein</fullName>
    </recommendedName>
</protein>
<name>A0A1X7A0L6_9RHOB</name>
<evidence type="ECO:0000313" key="2">
    <source>
        <dbReference type="Proteomes" id="UP000193778"/>
    </source>
</evidence>
<dbReference type="OrthoDB" id="8364077at2"/>
<dbReference type="EMBL" id="FWFP01000010">
    <property type="protein sequence ID" value="SLN67330.1"/>
    <property type="molecule type" value="Genomic_DNA"/>
</dbReference>
<dbReference type="AlphaFoldDB" id="A0A1X7A0L6"/>
<reference evidence="2" key="1">
    <citation type="submission" date="2017-03" db="EMBL/GenBank/DDBJ databases">
        <authorList>
            <person name="Rodrigo-Torres L."/>
            <person name="Arahal R.D."/>
            <person name="Lucena T."/>
        </authorList>
    </citation>
    <scope>NUCLEOTIDE SEQUENCE [LARGE SCALE GENOMIC DNA]</scope>
    <source>
        <strain evidence="2">CECT 8411</strain>
    </source>
</reference>
<dbReference type="Pfam" id="PF07845">
    <property type="entry name" value="DUF1636"/>
    <property type="match status" value="1"/>
</dbReference>
<accession>A0A1X7A0L6</accession>
<gene>
    <name evidence="1" type="ORF">RUM8411_03393</name>
</gene>
<dbReference type="Proteomes" id="UP000193778">
    <property type="component" value="Unassembled WGS sequence"/>
</dbReference>
<dbReference type="RefSeq" id="WP_085823853.1">
    <property type="nucleotide sequence ID" value="NZ_FWFP01000010.1"/>
</dbReference>
<proteinExistence type="predicted"/>